<accession>A0A418SSS5</accession>
<gene>
    <name evidence="1" type="ORF">D3P04_13445</name>
</gene>
<comment type="caution">
    <text evidence="1">The sequence shown here is derived from an EMBL/GenBank/DDBJ whole genome shotgun (WGS) entry which is preliminary data.</text>
</comment>
<reference evidence="2" key="1">
    <citation type="submission" date="2018-09" db="EMBL/GenBank/DDBJ databases">
        <title>Acidovorax cavernicola nov. sp. isolated from Gruta de las Maravillas (Aracena, Spain).</title>
        <authorList>
            <person name="Jurado V."/>
            <person name="Gutierrez-Patricio S."/>
            <person name="Gonzalez-Pimentel J.L."/>
            <person name="Miller A.Z."/>
            <person name="Laiz L."/>
            <person name="Saiz-Jimenez C."/>
        </authorList>
    </citation>
    <scope>NUCLEOTIDE SEQUENCE [LARGE SCALE GENOMIC DNA]</scope>
    <source>
        <strain evidence="2">1011MAR3C25</strain>
    </source>
</reference>
<organism evidence="1 2">
    <name type="scientific">Paracoccus onubensis</name>
    <dbReference type="NCBI Taxonomy" id="1675788"/>
    <lineage>
        <taxon>Bacteria</taxon>
        <taxon>Pseudomonadati</taxon>
        <taxon>Pseudomonadota</taxon>
        <taxon>Alphaproteobacteria</taxon>
        <taxon>Rhodobacterales</taxon>
        <taxon>Paracoccaceae</taxon>
        <taxon>Paracoccus</taxon>
    </lineage>
</organism>
<proteinExistence type="predicted"/>
<dbReference type="OrthoDB" id="7692308at2"/>
<evidence type="ECO:0000313" key="1">
    <source>
        <dbReference type="EMBL" id="RJE84016.1"/>
    </source>
</evidence>
<sequence length="209" mass="23431">MSETTEFWAYPLKFGDTLKNFEWMPLFTKRLLTSHFVNAAVYAGRREDIGTALLLWAASMESDPAGTLPDDDVDLAQAARFGADVEGWRRARAGALYGWKPVHIDDAPPGAQPRLGHPVIAEIAADQFRRKRGRERGREVAAWATVKSRVRSKLREAKQARIAENEHAVEQIAQWLKDNDLYVTGENVRVALEEVMGGPKLVHLNGRDV</sequence>
<keyword evidence="2" id="KW-1185">Reference proteome</keyword>
<dbReference type="AlphaFoldDB" id="A0A418SSS5"/>
<dbReference type="RefSeq" id="WP_119749729.1">
    <property type="nucleotide sequence ID" value="NZ_QZCG01000009.1"/>
</dbReference>
<name>A0A418SSS5_9RHOB</name>
<protein>
    <submittedName>
        <fullName evidence="1">DUF1376 domain-containing protein</fullName>
    </submittedName>
</protein>
<dbReference type="Proteomes" id="UP000284202">
    <property type="component" value="Unassembled WGS sequence"/>
</dbReference>
<dbReference type="EMBL" id="QZCG01000009">
    <property type="protein sequence ID" value="RJE84016.1"/>
    <property type="molecule type" value="Genomic_DNA"/>
</dbReference>
<evidence type="ECO:0000313" key="2">
    <source>
        <dbReference type="Proteomes" id="UP000284202"/>
    </source>
</evidence>